<sequence>MATGGRPFEAILGSGQTRLVVRMAEVHVIGQIESATDFPDCRLFYKWNLQIGGGWRVVEGETEGQTQTDLPEYEEVAYFSHPIDVHLATKTMQGWPRINIQVWHHDEFGRQELYGYGSTFIPVSPGEHEVSCQTWRPKGGFREEMMQYFLGGGMQLSNVDTATRADELMKLRTVTMGSVKLRLSVITRHFDRFGIQC</sequence>
<evidence type="ECO:0000256" key="4">
    <source>
        <dbReference type="ARBA" id="ARBA00023212"/>
    </source>
</evidence>
<accession>F1LEZ5</accession>
<dbReference type="InterPro" id="IPR010796">
    <property type="entry name" value="C2_B9-type_dom"/>
</dbReference>
<evidence type="ECO:0000256" key="1">
    <source>
        <dbReference type="ARBA" id="ARBA00004120"/>
    </source>
</evidence>
<reference evidence="8" key="1">
    <citation type="journal article" date="2011" name="Genome Res.">
        <title>Deep small RNA sequencing from the nematode Ascaris reveals conservation, functional diversification, and novel developmental profiles.</title>
        <authorList>
            <person name="Wang J."/>
            <person name="Czech B."/>
            <person name="Crunk A."/>
            <person name="Wallace A."/>
            <person name="Mitreva M."/>
            <person name="Hannon G.J."/>
            <person name="Davis R.E."/>
        </authorList>
    </citation>
    <scope>NUCLEOTIDE SEQUENCE</scope>
</reference>
<dbReference type="AlphaFoldDB" id="F1LEZ5"/>
<organism evidence="8">
    <name type="scientific">Ascaris suum</name>
    <name type="common">Pig roundworm</name>
    <name type="synonym">Ascaris lumbricoides</name>
    <dbReference type="NCBI Taxonomy" id="6253"/>
    <lineage>
        <taxon>Eukaryota</taxon>
        <taxon>Metazoa</taxon>
        <taxon>Ecdysozoa</taxon>
        <taxon>Nematoda</taxon>
        <taxon>Chromadorea</taxon>
        <taxon>Rhabditida</taxon>
        <taxon>Spirurina</taxon>
        <taxon>Ascaridomorpha</taxon>
        <taxon>Ascaridoidea</taxon>
        <taxon>Ascarididae</taxon>
        <taxon>Ascaris</taxon>
    </lineage>
</organism>
<dbReference type="GO" id="GO:0036038">
    <property type="term" value="C:MKS complex"/>
    <property type="evidence" value="ECO:0007669"/>
    <property type="project" value="TreeGrafter"/>
</dbReference>
<dbReference type="PANTHER" id="PTHR12968:SF2">
    <property type="entry name" value="B9 DOMAIN-CONTAINING PROTEIN 2"/>
    <property type="match status" value="1"/>
</dbReference>
<dbReference type="PROSITE" id="PS51381">
    <property type="entry name" value="C2_B9"/>
    <property type="match status" value="1"/>
</dbReference>
<dbReference type="GO" id="GO:0060271">
    <property type="term" value="P:cilium assembly"/>
    <property type="evidence" value="ECO:0007669"/>
    <property type="project" value="TreeGrafter"/>
</dbReference>
<comment type="similarity">
    <text evidence="6">Belongs to the B9D family.</text>
</comment>
<dbReference type="EMBL" id="JI182061">
    <property type="protein sequence ID" value="ADY48699.1"/>
    <property type="molecule type" value="mRNA"/>
</dbReference>
<evidence type="ECO:0000256" key="3">
    <source>
        <dbReference type="ARBA" id="ARBA00022794"/>
    </source>
</evidence>
<evidence type="ECO:0000313" key="8">
    <source>
        <dbReference type="EMBL" id="ADY48699.1"/>
    </source>
</evidence>
<dbReference type="PANTHER" id="PTHR12968">
    <property type="entry name" value="B9 DOMAIN-CONTAINING"/>
    <property type="match status" value="1"/>
</dbReference>
<keyword evidence="2" id="KW-0963">Cytoplasm</keyword>
<evidence type="ECO:0000256" key="6">
    <source>
        <dbReference type="ARBA" id="ARBA00038411"/>
    </source>
</evidence>
<comment type="subcellular location">
    <subcellularLocation>
        <location evidence="1">Cytoplasm</location>
        <location evidence="1">Cytoskeleton</location>
        <location evidence="1">Cilium basal body</location>
    </subcellularLocation>
</comment>
<name>F1LEZ5_ASCSU</name>
<keyword evidence="4" id="KW-0206">Cytoskeleton</keyword>
<evidence type="ECO:0000256" key="2">
    <source>
        <dbReference type="ARBA" id="ARBA00022490"/>
    </source>
</evidence>
<evidence type="ECO:0000256" key="5">
    <source>
        <dbReference type="ARBA" id="ARBA00023273"/>
    </source>
</evidence>
<proteinExistence type="evidence at transcript level"/>
<keyword evidence="5" id="KW-0966">Cell projection</keyword>
<dbReference type="Pfam" id="PF07162">
    <property type="entry name" value="B9-C2"/>
    <property type="match status" value="1"/>
</dbReference>
<keyword evidence="3" id="KW-0970">Cilium biogenesis/degradation</keyword>
<evidence type="ECO:0000256" key="7">
    <source>
        <dbReference type="ARBA" id="ARBA00039272"/>
    </source>
</evidence>
<protein>
    <recommendedName>
        <fullName evidence="7">B9 domain-containing protein 2</fullName>
    </recommendedName>
</protein>